<proteinExistence type="predicted"/>
<accession>A0ABT0GV91</accession>
<dbReference type="EMBL" id="JALNMJ010000006">
    <property type="protein sequence ID" value="MCK7612733.1"/>
    <property type="molecule type" value="Genomic_DNA"/>
</dbReference>
<feature type="transmembrane region" description="Helical" evidence="1">
    <location>
        <begin position="6"/>
        <end position="26"/>
    </location>
</feature>
<protein>
    <submittedName>
        <fullName evidence="2">Uncharacterized protein</fullName>
    </submittedName>
</protein>
<feature type="transmembrane region" description="Helical" evidence="1">
    <location>
        <begin position="38"/>
        <end position="60"/>
    </location>
</feature>
<dbReference type="RefSeq" id="WP_248153919.1">
    <property type="nucleotide sequence ID" value="NZ_JALNMJ010000006.1"/>
</dbReference>
<sequence length="103" mass="11785">METDYRLYAAGAVLHFLPFVIGFAVGRFDTVLYAKRTLLGRICQTFTLLLFLWIALSFAFPRSFFTIVYEVVLIIEMLSFGIFYACFAAILYHSGRASGRDYV</sequence>
<keyword evidence="1" id="KW-0812">Transmembrane</keyword>
<name>A0ABT0GV91_9HYPH</name>
<evidence type="ECO:0000313" key="3">
    <source>
        <dbReference type="Proteomes" id="UP001431221"/>
    </source>
</evidence>
<keyword evidence="3" id="KW-1185">Reference proteome</keyword>
<comment type="caution">
    <text evidence="2">The sequence shown here is derived from an EMBL/GenBank/DDBJ whole genome shotgun (WGS) entry which is preliminary data.</text>
</comment>
<organism evidence="2 3">
    <name type="scientific">Roseibium sediminicola</name>
    <dbReference type="NCBI Taxonomy" id="2933272"/>
    <lineage>
        <taxon>Bacteria</taxon>
        <taxon>Pseudomonadati</taxon>
        <taxon>Pseudomonadota</taxon>
        <taxon>Alphaproteobacteria</taxon>
        <taxon>Hyphomicrobiales</taxon>
        <taxon>Stappiaceae</taxon>
        <taxon>Roseibium</taxon>
    </lineage>
</organism>
<keyword evidence="1" id="KW-0472">Membrane</keyword>
<reference evidence="2" key="1">
    <citation type="submission" date="2022-04" db="EMBL/GenBank/DDBJ databases">
        <title>Roseibium sp. CAU 1639 isolated from mud.</title>
        <authorList>
            <person name="Kim W."/>
        </authorList>
    </citation>
    <scope>NUCLEOTIDE SEQUENCE</scope>
    <source>
        <strain evidence="2">CAU 1639</strain>
    </source>
</reference>
<keyword evidence="1" id="KW-1133">Transmembrane helix</keyword>
<evidence type="ECO:0000256" key="1">
    <source>
        <dbReference type="SAM" id="Phobius"/>
    </source>
</evidence>
<evidence type="ECO:0000313" key="2">
    <source>
        <dbReference type="EMBL" id="MCK7612733.1"/>
    </source>
</evidence>
<feature type="transmembrane region" description="Helical" evidence="1">
    <location>
        <begin position="66"/>
        <end position="92"/>
    </location>
</feature>
<dbReference type="Proteomes" id="UP001431221">
    <property type="component" value="Unassembled WGS sequence"/>
</dbReference>
<gene>
    <name evidence="2" type="ORF">M0H32_11220</name>
</gene>